<gene>
    <name evidence="2" type="ORF">M409DRAFT_17091</name>
</gene>
<evidence type="ECO:0000313" key="3">
    <source>
        <dbReference type="Proteomes" id="UP000799537"/>
    </source>
</evidence>
<dbReference type="GO" id="GO:0003824">
    <property type="term" value="F:catalytic activity"/>
    <property type="evidence" value="ECO:0007669"/>
    <property type="project" value="InterPro"/>
</dbReference>
<dbReference type="SUPFAM" id="SSF53474">
    <property type="entry name" value="alpha/beta-Hydrolases"/>
    <property type="match status" value="1"/>
</dbReference>
<dbReference type="Proteomes" id="UP000799537">
    <property type="component" value="Unassembled WGS sequence"/>
</dbReference>
<dbReference type="GeneID" id="54557178"/>
<organism evidence="2 3">
    <name type="scientific">Zasmidium cellare ATCC 36951</name>
    <dbReference type="NCBI Taxonomy" id="1080233"/>
    <lineage>
        <taxon>Eukaryota</taxon>
        <taxon>Fungi</taxon>
        <taxon>Dikarya</taxon>
        <taxon>Ascomycota</taxon>
        <taxon>Pezizomycotina</taxon>
        <taxon>Dothideomycetes</taxon>
        <taxon>Dothideomycetidae</taxon>
        <taxon>Mycosphaerellales</taxon>
        <taxon>Mycosphaerellaceae</taxon>
        <taxon>Zasmidium</taxon>
    </lineage>
</organism>
<protein>
    <recommendedName>
        <fullName evidence="1">AB hydrolase-1 domain-containing protein</fullName>
    </recommendedName>
</protein>
<dbReference type="PRINTS" id="PR00412">
    <property type="entry name" value="EPOXHYDRLASE"/>
</dbReference>
<dbReference type="RefSeq" id="XP_033674034.1">
    <property type="nucleotide sequence ID" value="XM_033803906.1"/>
</dbReference>
<dbReference type="InterPro" id="IPR050266">
    <property type="entry name" value="AB_hydrolase_sf"/>
</dbReference>
<dbReference type="AlphaFoldDB" id="A0A6A6D1V2"/>
<dbReference type="Gene3D" id="3.40.50.1820">
    <property type="entry name" value="alpha/beta hydrolase"/>
    <property type="match status" value="1"/>
</dbReference>
<feature type="domain" description="AB hydrolase-1" evidence="1">
    <location>
        <begin position="22"/>
        <end position="280"/>
    </location>
</feature>
<dbReference type="InterPro" id="IPR029058">
    <property type="entry name" value="AB_hydrolase_fold"/>
</dbReference>
<dbReference type="InterPro" id="IPR000073">
    <property type="entry name" value="AB_hydrolase_1"/>
</dbReference>
<dbReference type="PANTHER" id="PTHR43798">
    <property type="entry name" value="MONOACYLGLYCEROL LIPASE"/>
    <property type="match status" value="1"/>
</dbReference>
<dbReference type="Pfam" id="PF12697">
    <property type="entry name" value="Abhydrolase_6"/>
    <property type="match status" value="1"/>
</dbReference>
<evidence type="ECO:0000259" key="1">
    <source>
        <dbReference type="Pfam" id="PF12697"/>
    </source>
</evidence>
<proteinExistence type="predicted"/>
<accession>A0A6A6D1V2</accession>
<dbReference type="PANTHER" id="PTHR43798:SF33">
    <property type="entry name" value="HYDROLASE, PUTATIVE (AFU_ORTHOLOGUE AFUA_2G14860)-RELATED"/>
    <property type="match status" value="1"/>
</dbReference>
<evidence type="ECO:0000313" key="2">
    <source>
        <dbReference type="EMBL" id="KAF2173145.1"/>
    </source>
</evidence>
<sequence length="290" mass="32091">MKVAKCGLAYEATGSEKNDFGLVLIHGWGCRHSDYDLVLQQLQPEKDVDYRIVAMDLPGHGETPSQVLPQPSMTGFAEVVLQLCQGLGLKKVVLAGHSMGVRISLEAFRLSLDNTPSTPSIQGIILIDGSNYTLRPSLFAFDKGDARSTALTEPQKAAMRTAAFNDMFSPLTPQSFRDSTLAHIADMDKDHSQAVRAAMISYDRERMTETVELLGKEGEPPVLNIQSSDIGAENQRIPMREGQVSRWMAFLGERVPRARQVVVEGSGHFPHVDRPEVIARLVTEFMREVR</sequence>
<reference evidence="2" key="1">
    <citation type="journal article" date="2020" name="Stud. Mycol.">
        <title>101 Dothideomycetes genomes: a test case for predicting lifestyles and emergence of pathogens.</title>
        <authorList>
            <person name="Haridas S."/>
            <person name="Albert R."/>
            <person name="Binder M."/>
            <person name="Bloem J."/>
            <person name="Labutti K."/>
            <person name="Salamov A."/>
            <person name="Andreopoulos B."/>
            <person name="Baker S."/>
            <person name="Barry K."/>
            <person name="Bills G."/>
            <person name="Bluhm B."/>
            <person name="Cannon C."/>
            <person name="Castanera R."/>
            <person name="Culley D."/>
            <person name="Daum C."/>
            <person name="Ezra D."/>
            <person name="Gonzalez J."/>
            <person name="Henrissat B."/>
            <person name="Kuo A."/>
            <person name="Liang C."/>
            <person name="Lipzen A."/>
            <person name="Lutzoni F."/>
            <person name="Magnuson J."/>
            <person name="Mondo S."/>
            <person name="Nolan M."/>
            <person name="Ohm R."/>
            <person name="Pangilinan J."/>
            <person name="Park H.-J."/>
            <person name="Ramirez L."/>
            <person name="Alfaro M."/>
            <person name="Sun H."/>
            <person name="Tritt A."/>
            <person name="Yoshinaga Y."/>
            <person name="Zwiers L.-H."/>
            <person name="Turgeon B."/>
            <person name="Goodwin S."/>
            <person name="Spatafora J."/>
            <person name="Crous P."/>
            <person name="Grigoriev I."/>
        </authorList>
    </citation>
    <scope>NUCLEOTIDE SEQUENCE</scope>
    <source>
        <strain evidence="2">ATCC 36951</strain>
    </source>
</reference>
<dbReference type="OrthoDB" id="8119704at2759"/>
<dbReference type="EMBL" id="ML993580">
    <property type="protein sequence ID" value="KAF2173145.1"/>
    <property type="molecule type" value="Genomic_DNA"/>
</dbReference>
<dbReference type="GO" id="GO:0016020">
    <property type="term" value="C:membrane"/>
    <property type="evidence" value="ECO:0007669"/>
    <property type="project" value="TreeGrafter"/>
</dbReference>
<keyword evidence="3" id="KW-1185">Reference proteome</keyword>
<name>A0A6A6D1V2_ZASCE</name>
<dbReference type="InterPro" id="IPR000639">
    <property type="entry name" value="Epox_hydrolase-like"/>
</dbReference>